<dbReference type="InterPro" id="IPR013324">
    <property type="entry name" value="RNA_pol_sigma_r3/r4-like"/>
</dbReference>
<dbReference type="AlphaFoldDB" id="A0A0M6ZCJ3"/>
<dbReference type="InterPro" id="IPR013249">
    <property type="entry name" value="RNA_pol_sigma70_r4_t2"/>
</dbReference>
<protein>
    <submittedName>
        <fullName evidence="7">Sigma-W factor</fullName>
    </submittedName>
</protein>
<dbReference type="NCBIfam" id="TIGR02937">
    <property type="entry name" value="sigma70-ECF"/>
    <property type="match status" value="1"/>
</dbReference>
<dbReference type="InterPro" id="IPR007627">
    <property type="entry name" value="RNA_pol_sigma70_r2"/>
</dbReference>
<feature type="domain" description="RNA polymerase sigma-70 region 2" evidence="5">
    <location>
        <begin position="15"/>
        <end position="78"/>
    </location>
</feature>
<accession>A0A0M6ZCJ3</accession>
<evidence type="ECO:0000259" key="6">
    <source>
        <dbReference type="Pfam" id="PF08281"/>
    </source>
</evidence>
<dbReference type="GeneID" id="97672229"/>
<evidence type="ECO:0000256" key="3">
    <source>
        <dbReference type="ARBA" id="ARBA00023082"/>
    </source>
</evidence>
<keyword evidence="2" id="KW-0805">Transcription regulation</keyword>
<reference evidence="8" key="1">
    <citation type="submission" date="2015-07" db="EMBL/GenBank/DDBJ databases">
        <authorList>
            <person name="Rodrigo-Torres Lidia"/>
            <person name="Arahal R.David."/>
        </authorList>
    </citation>
    <scope>NUCLEOTIDE SEQUENCE [LARGE SCALE GENOMIC DNA]</scope>
    <source>
        <strain evidence="8">CECT 5096</strain>
    </source>
</reference>
<evidence type="ECO:0000313" key="7">
    <source>
        <dbReference type="EMBL" id="CTQ76974.1"/>
    </source>
</evidence>
<dbReference type="SUPFAM" id="SSF88659">
    <property type="entry name" value="Sigma3 and sigma4 domains of RNA polymerase sigma factors"/>
    <property type="match status" value="1"/>
</dbReference>
<dbReference type="Proteomes" id="UP000049983">
    <property type="component" value="Unassembled WGS sequence"/>
</dbReference>
<evidence type="ECO:0000256" key="1">
    <source>
        <dbReference type="ARBA" id="ARBA00010641"/>
    </source>
</evidence>
<feature type="domain" description="RNA polymerase sigma factor 70 region 4 type 2" evidence="6">
    <location>
        <begin position="107"/>
        <end position="157"/>
    </location>
</feature>
<dbReference type="STRING" id="311410.LA5095_03674"/>
<dbReference type="GO" id="GO:0006352">
    <property type="term" value="P:DNA-templated transcription initiation"/>
    <property type="evidence" value="ECO:0007669"/>
    <property type="project" value="InterPro"/>
</dbReference>
<dbReference type="Pfam" id="PF08281">
    <property type="entry name" value="Sigma70_r4_2"/>
    <property type="match status" value="1"/>
</dbReference>
<dbReference type="RefSeq" id="WP_158510406.1">
    <property type="nucleotide sequence ID" value="NZ_CXWA01000004.1"/>
</dbReference>
<name>A0A0M6ZCJ3_9HYPH</name>
<dbReference type="InterPro" id="IPR013325">
    <property type="entry name" value="RNA_pol_sigma_r2"/>
</dbReference>
<organism evidence="7 8">
    <name type="scientific">Roseibium album</name>
    <dbReference type="NCBI Taxonomy" id="311410"/>
    <lineage>
        <taxon>Bacteria</taxon>
        <taxon>Pseudomonadati</taxon>
        <taxon>Pseudomonadota</taxon>
        <taxon>Alphaproteobacteria</taxon>
        <taxon>Hyphomicrobiales</taxon>
        <taxon>Stappiaceae</taxon>
        <taxon>Roseibium</taxon>
    </lineage>
</organism>
<comment type="similarity">
    <text evidence="1">Belongs to the sigma-70 factor family. ECF subfamily.</text>
</comment>
<dbReference type="SUPFAM" id="SSF88946">
    <property type="entry name" value="Sigma2 domain of RNA polymerase sigma factors"/>
    <property type="match status" value="1"/>
</dbReference>
<keyword evidence="3" id="KW-0731">Sigma factor</keyword>
<dbReference type="InterPro" id="IPR039425">
    <property type="entry name" value="RNA_pol_sigma-70-like"/>
</dbReference>
<dbReference type="InterPro" id="IPR036388">
    <property type="entry name" value="WH-like_DNA-bd_sf"/>
</dbReference>
<dbReference type="PANTHER" id="PTHR43133">
    <property type="entry name" value="RNA POLYMERASE ECF-TYPE SIGMA FACTO"/>
    <property type="match status" value="1"/>
</dbReference>
<keyword evidence="8" id="KW-1185">Reference proteome</keyword>
<evidence type="ECO:0000256" key="4">
    <source>
        <dbReference type="ARBA" id="ARBA00023163"/>
    </source>
</evidence>
<evidence type="ECO:0000313" key="8">
    <source>
        <dbReference type="Proteomes" id="UP000049983"/>
    </source>
</evidence>
<dbReference type="PANTHER" id="PTHR43133:SF25">
    <property type="entry name" value="RNA POLYMERASE SIGMA FACTOR RFAY-RELATED"/>
    <property type="match status" value="1"/>
</dbReference>
<sequence length="159" mass="18164">MTRMENSFTQDLQSEIPHLWRFARSIAGTTEGADDLMQTALERALRNRHQFVHGTKLRSWLFAIVRNAQLDEYRKSERRGHHVPIEEWYEQASFAPAQEKYVELGDVARSIEGLRPEERDVLELCVFSGLSHDQIASQMGVAVGTVKSRLSRARQALAA</sequence>
<dbReference type="CDD" id="cd06171">
    <property type="entry name" value="Sigma70_r4"/>
    <property type="match status" value="1"/>
</dbReference>
<dbReference type="Pfam" id="PF04542">
    <property type="entry name" value="Sigma70_r2"/>
    <property type="match status" value="1"/>
</dbReference>
<dbReference type="InterPro" id="IPR014284">
    <property type="entry name" value="RNA_pol_sigma-70_dom"/>
</dbReference>
<evidence type="ECO:0000259" key="5">
    <source>
        <dbReference type="Pfam" id="PF04542"/>
    </source>
</evidence>
<evidence type="ECO:0000256" key="2">
    <source>
        <dbReference type="ARBA" id="ARBA00023015"/>
    </source>
</evidence>
<proteinExistence type="inferred from homology"/>
<gene>
    <name evidence="7" type="primary">sigW_2</name>
    <name evidence="7" type="ORF">LA5096_04956</name>
</gene>
<dbReference type="Gene3D" id="1.10.1740.10">
    <property type="match status" value="1"/>
</dbReference>
<dbReference type="GO" id="GO:0003677">
    <property type="term" value="F:DNA binding"/>
    <property type="evidence" value="ECO:0007669"/>
    <property type="project" value="InterPro"/>
</dbReference>
<dbReference type="GO" id="GO:0016987">
    <property type="term" value="F:sigma factor activity"/>
    <property type="evidence" value="ECO:0007669"/>
    <property type="project" value="UniProtKB-KW"/>
</dbReference>
<dbReference type="Gene3D" id="1.10.10.10">
    <property type="entry name" value="Winged helix-like DNA-binding domain superfamily/Winged helix DNA-binding domain"/>
    <property type="match status" value="1"/>
</dbReference>
<keyword evidence="4" id="KW-0804">Transcription</keyword>
<dbReference type="EMBL" id="CXWC01000013">
    <property type="protein sequence ID" value="CTQ76974.1"/>
    <property type="molecule type" value="Genomic_DNA"/>
</dbReference>